<dbReference type="EMBL" id="JAQIZZ010000003">
    <property type="protein sequence ID" value="KAJ5546283.1"/>
    <property type="molecule type" value="Genomic_DNA"/>
</dbReference>
<evidence type="ECO:0000256" key="2">
    <source>
        <dbReference type="ARBA" id="ARBA00023125"/>
    </source>
</evidence>
<gene>
    <name evidence="6" type="ORF">N7494_003868</name>
</gene>
<organism evidence="6 7">
    <name type="scientific">Penicillium frequentans</name>
    <dbReference type="NCBI Taxonomy" id="3151616"/>
    <lineage>
        <taxon>Eukaryota</taxon>
        <taxon>Fungi</taxon>
        <taxon>Dikarya</taxon>
        <taxon>Ascomycota</taxon>
        <taxon>Pezizomycotina</taxon>
        <taxon>Eurotiomycetes</taxon>
        <taxon>Eurotiomycetidae</taxon>
        <taxon>Eurotiales</taxon>
        <taxon>Aspergillaceae</taxon>
        <taxon>Penicillium</taxon>
    </lineage>
</organism>
<dbReference type="Proteomes" id="UP001220324">
    <property type="component" value="Unassembled WGS sequence"/>
</dbReference>
<dbReference type="GO" id="GO:0000981">
    <property type="term" value="F:DNA-binding transcription factor activity, RNA polymerase II-specific"/>
    <property type="evidence" value="ECO:0007669"/>
    <property type="project" value="InterPro"/>
</dbReference>
<dbReference type="PROSITE" id="PS00463">
    <property type="entry name" value="ZN2_CY6_FUNGAL_1"/>
    <property type="match status" value="1"/>
</dbReference>
<dbReference type="CDD" id="cd12148">
    <property type="entry name" value="fungal_TF_MHR"/>
    <property type="match status" value="1"/>
</dbReference>
<dbReference type="GO" id="GO:0008270">
    <property type="term" value="F:zinc ion binding"/>
    <property type="evidence" value="ECO:0007669"/>
    <property type="project" value="InterPro"/>
</dbReference>
<name>A0AAD6GIB6_9EURO</name>
<keyword evidence="3" id="KW-0804">Transcription</keyword>
<proteinExistence type="predicted"/>
<evidence type="ECO:0000313" key="6">
    <source>
        <dbReference type="EMBL" id="KAJ5546283.1"/>
    </source>
</evidence>
<dbReference type="SUPFAM" id="SSF57701">
    <property type="entry name" value="Zn2/Cys6 DNA-binding domain"/>
    <property type="match status" value="1"/>
</dbReference>
<evidence type="ECO:0000256" key="1">
    <source>
        <dbReference type="ARBA" id="ARBA00023015"/>
    </source>
</evidence>
<keyword evidence="7" id="KW-1185">Reference proteome</keyword>
<evidence type="ECO:0000256" key="4">
    <source>
        <dbReference type="ARBA" id="ARBA00023242"/>
    </source>
</evidence>
<evidence type="ECO:0000259" key="5">
    <source>
        <dbReference type="PROSITE" id="PS50048"/>
    </source>
</evidence>
<dbReference type="PANTHER" id="PTHR47431">
    <property type="entry name" value="ZN(II)2CYS6 TRANSCRIPTION FACTOR (EUROFUNG)-RELATED"/>
    <property type="match status" value="1"/>
</dbReference>
<reference evidence="6 7" key="1">
    <citation type="journal article" date="2023" name="IMA Fungus">
        <title>Comparative genomic study of the Penicillium genus elucidates a diverse pangenome and 15 lateral gene transfer events.</title>
        <authorList>
            <person name="Petersen C."/>
            <person name="Sorensen T."/>
            <person name="Nielsen M.R."/>
            <person name="Sondergaard T.E."/>
            <person name="Sorensen J.L."/>
            <person name="Fitzpatrick D.A."/>
            <person name="Frisvad J.C."/>
            <person name="Nielsen K.L."/>
        </authorList>
    </citation>
    <scope>NUCLEOTIDE SEQUENCE [LARGE SCALE GENOMIC DNA]</scope>
    <source>
        <strain evidence="6 7">IBT 35679</strain>
    </source>
</reference>
<accession>A0AAD6GIB6</accession>
<dbReference type="PANTHER" id="PTHR47431:SF5">
    <property type="entry name" value="ZN(II)2CYS6 TRANSCRIPTION FACTOR (EUROFUNG)"/>
    <property type="match status" value="1"/>
</dbReference>
<evidence type="ECO:0000256" key="3">
    <source>
        <dbReference type="ARBA" id="ARBA00023163"/>
    </source>
</evidence>
<dbReference type="CDD" id="cd00067">
    <property type="entry name" value="GAL4"/>
    <property type="match status" value="1"/>
</dbReference>
<keyword evidence="4" id="KW-0539">Nucleus</keyword>
<dbReference type="PROSITE" id="PS50048">
    <property type="entry name" value="ZN2_CY6_FUNGAL_2"/>
    <property type="match status" value="1"/>
</dbReference>
<sequence>MPRVPKAPVKAACLACRSSKTRCDGQYPCKVCYSKGRECSYQPSRRGGARRGIRYTETLQRHAQVDDAPSEPLIQPRASPIDVVEIIDPLLENTMGLLTPFVGIQNLDLSPDVLSDTGEALQLWGQLTPGDDGSYTSPSINDVDLPAIRAYQCEQDILNAYYIYMHPYFPLLPPSPNSQYEDRSTFFRPSKQFEQPKKTDLPYWPVSSLSLALSAILVLIPPIPDSSSMNEPAVLLRRSYAQLFAQAALVSVEREIDELSPASSINIIGASPSQEQSALHSKVPIQLDPILALVVLAMYEYCQRGNVSRMRARVNHAVTTAMDLCLHDLGSTSTEYSEAQRRAWWMIMFVAYISSNLHLAPPIIASDDPRITTPLPRFGVNTEPWGLTIRVQKLLYAAHSMVQKIESVADSPLLSNLGEEIKNLDAQIVVLTIESDQSLRETFDFEGESYIAENMWRISRIMINTARIRLHRFRAFIDIPLFLDRYCDLISINSHGFSHPSPSNVAHWQSTFPFTEQESSNICLKSSLVIANAFRSLPYPHPCGPETCKRGSLNRRVMVRSPCCVGRAPRTVPFLGCSAMQGSYTLLMLSHRVRSCLESGRLASCYHLLGRPEPATEISDAERLIEELKHAVESLGLPVKQDNIFEGIAGVGHEIESAYLAAFPDSSPIAA</sequence>
<keyword evidence="1" id="KW-0805">Transcription regulation</keyword>
<protein>
    <recommendedName>
        <fullName evidence="5">Zn(2)-C6 fungal-type domain-containing protein</fullName>
    </recommendedName>
</protein>
<feature type="domain" description="Zn(2)-C6 fungal-type" evidence="5">
    <location>
        <begin position="12"/>
        <end position="41"/>
    </location>
</feature>
<keyword evidence="2" id="KW-0238">DNA-binding</keyword>
<dbReference type="Gene3D" id="4.10.240.10">
    <property type="entry name" value="Zn(2)-C6 fungal-type DNA-binding domain"/>
    <property type="match status" value="1"/>
</dbReference>
<evidence type="ECO:0000313" key="7">
    <source>
        <dbReference type="Proteomes" id="UP001220324"/>
    </source>
</evidence>
<dbReference type="GO" id="GO:0003677">
    <property type="term" value="F:DNA binding"/>
    <property type="evidence" value="ECO:0007669"/>
    <property type="project" value="UniProtKB-KW"/>
</dbReference>
<dbReference type="AlphaFoldDB" id="A0AAD6GIB6"/>
<comment type="caution">
    <text evidence="6">The sequence shown here is derived from an EMBL/GenBank/DDBJ whole genome shotgun (WGS) entry which is preliminary data.</text>
</comment>
<dbReference type="Pfam" id="PF00172">
    <property type="entry name" value="Zn_clus"/>
    <property type="match status" value="1"/>
</dbReference>
<dbReference type="SMART" id="SM00066">
    <property type="entry name" value="GAL4"/>
    <property type="match status" value="1"/>
</dbReference>
<dbReference type="InterPro" id="IPR036864">
    <property type="entry name" value="Zn2-C6_fun-type_DNA-bd_sf"/>
</dbReference>
<dbReference type="InterPro" id="IPR001138">
    <property type="entry name" value="Zn2Cys6_DnaBD"/>
</dbReference>